<comment type="caution">
    <text evidence="6">The sequence shown here is derived from an EMBL/GenBank/DDBJ whole genome shotgun (WGS) entry which is preliminary data.</text>
</comment>
<dbReference type="Gene3D" id="1.10.260.40">
    <property type="entry name" value="lambda repressor-like DNA-binding domains"/>
    <property type="match status" value="1"/>
</dbReference>
<feature type="region of interest" description="Disordered" evidence="4">
    <location>
        <begin position="337"/>
        <end position="369"/>
    </location>
</feature>
<evidence type="ECO:0000256" key="2">
    <source>
        <dbReference type="ARBA" id="ARBA00023125"/>
    </source>
</evidence>
<reference evidence="6 7" key="1">
    <citation type="journal article" date="2014" name="Int. J. Syst. Evol. Microbiol.">
        <title>Complete genome sequence of Corynebacterium casei LMG S-19264T (=DSM 44701T), isolated from a smear-ripened cheese.</title>
        <authorList>
            <consortium name="US DOE Joint Genome Institute (JGI-PGF)"/>
            <person name="Walter F."/>
            <person name="Albersmeier A."/>
            <person name="Kalinowski J."/>
            <person name="Ruckert C."/>
        </authorList>
    </citation>
    <scope>NUCLEOTIDE SEQUENCE [LARGE SCALE GENOMIC DNA]</scope>
    <source>
        <strain evidence="6 7">CGMCC 1.9161</strain>
    </source>
</reference>
<keyword evidence="2" id="KW-0238">DNA-binding</keyword>
<name>A0A917Q455_9HYPH</name>
<dbReference type="InterPro" id="IPR028082">
    <property type="entry name" value="Peripla_BP_I"/>
</dbReference>
<accession>A0A917Q455</accession>
<dbReference type="CDD" id="cd01392">
    <property type="entry name" value="HTH_LacI"/>
    <property type="match status" value="1"/>
</dbReference>
<keyword evidence="7" id="KW-1185">Reference proteome</keyword>
<dbReference type="Pfam" id="PF13377">
    <property type="entry name" value="Peripla_BP_3"/>
    <property type="match status" value="1"/>
</dbReference>
<dbReference type="InterPro" id="IPR010982">
    <property type="entry name" value="Lambda_DNA-bd_dom_sf"/>
</dbReference>
<dbReference type="InterPro" id="IPR046335">
    <property type="entry name" value="LacI/GalR-like_sensor"/>
</dbReference>
<evidence type="ECO:0000256" key="1">
    <source>
        <dbReference type="ARBA" id="ARBA00023015"/>
    </source>
</evidence>
<dbReference type="Proteomes" id="UP000600449">
    <property type="component" value="Unassembled WGS sequence"/>
</dbReference>
<proteinExistence type="predicted"/>
<dbReference type="AlphaFoldDB" id="A0A917Q455"/>
<dbReference type="Pfam" id="PF00356">
    <property type="entry name" value="LacI"/>
    <property type="match status" value="1"/>
</dbReference>
<dbReference type="CDD" id="cd20010">
    <property type="entry name" value="PBP1_AglR-like"/>
    <property type="match status" value="1"/>
</dbReference>
<feature type="compositionally biased region" description="Basic and acidic residues" evidence="4">
    <location>
        <begin position="355"/>
        <end position="369"/>
    </location>
</feature>
<dbReference type="GO" id="GO:0000976">
    <property type="term" value="F:transcription cis-regulatory region binding"/>
    <property type="evidence" value="ECO:0007669"/>
    <property type="project" value="TreeGrafter"/>
</dbReference>
<dbReference type="EMBL" id="BMMF01000002">
    <property type="protein sequence ID" value="GGK22758.1"/>
    <property type="molecule type" value="Genomic_DNA"/>
</dbReference>
<dbReference type="Gene3D" id="3.40.50.2300">
    <property type="match status" value="2"/>
</dbReference>
<dbReference type="SUPFAM" id="SSF47413">
    <property type="entry name" value="lambda repressor-like DNA-binding domains"/>
    <property type="match status" value="1"/>
</dbReference>
<sequence>MNLRELAAHLGLSQTTVSRALNGYPDVAEATRRQVMDAARQFNYRPNPAARRLATGRAGTVAILFPVERNLLVDPHFFELLAGLADMIARTEMELSLRATPPDQELDNYRRLVNAGRVDGFVLSSPTLQDPRIPELAALGAPFVVHGRTEVALPYAYLDIDNEDAFARATALLLDLGHVDIALLNGDPALGFAVDRERGFRAALAERGLAPFEGRVRNAPMTEETGYRSARALLERPERPTAILASSVLLALGVYRAARDLGLAIGRDVSVIAHDDALPYLKAETFDPPLATTLSPIRHAGYRLGEMLIDRIAGVDPQNLQEILTCDLVFRASVAPLRGEDGPRRGPTSAASRSRTKDDPRSSDRRPAR</sequence>
<feature type="domain" description="HTH lacI-type" evidence="5">
    <location>
        <begin position="1"/>
        <end position="55"/>
    </location>
</feature>
<keyword evidence="3" id="KW-0804">Transcription</keyword>
<protein>
    <submittedName>
        <fullName evidence="6">Transcriptional regulator</fullName>
    </submittedName>
</protein>
<dbReference type="RefSeq" id="WP_188909600.1">
    <property type="nucleotide sequence ID" value="NZ_BMMF01000002.1"/>
</dbReference>
<dbReference type="PROSITE" id="PS50932">
    <property type="entry name" value="HTH_LACI_2"/>
    <property type="match status" value="1"/>
</dbReference>
<evidence type="ECO:0000259" key="5">
    <source>
        <dbReference type="PROSITE" id="PS50932"/>
    </source>
</evidence>
<gene>
    <name evidence="6" type="ORF">GCM10011322_06830</name>
</gene>
<keyword evidence="1" id="KW-0805">Transcription regulation</keyword>
<evidence type="ECO:0000313" key="6">
    <source>
        <dbReference type="EMBL" id="GGK22758.1"/>
    </source>
</evidence>
<organism evidence="6 7">
    <name type="scientific">Salinarimonas ramus</name>
    <dbReference type="NCBI Taxonomy" id="690164"/>
    <lineage>
        <taxon>Bacteria</taxon>
        <taxon>Pseudomonadati</taxon>
        <taxon>Pseudomonadota</taxon>
        <taxon>Alphaproteobacteria</taxon>
        <taxon>Hyphomicrobiales</taxon>
        <taxon>Salinarimonadaceae</taxon>
        <taxon>Salinarimonas</taxon>
    </lineage>
</organism>
<evidence type="ECO:0000256" key="3">
    <source>
        <dbReference type="ARBA" id="ARBA00023163"/>
    </source>
</evidence>
<evidence type="ECO:0000256" key="4">
    <source>
        <dbReference type="SAM" id="MobiDB-lite"/>
    </source>
</evidence>
<dbReference type="InterPro" id="IPR000843">
    <property type="entry name" value="HTH_LacI"/>
</dbReference>
<dbReference type="PANTHER" id="PTHR30146">
    <property type="entry name" value="LACI-RELATED TRANSCRIPTIONAL REPRESSOR"/>
    <property type="match status" value="1"/>
</dbReference>
<evidence type="ECO:0000313" key="7">
    <source>
        <dbReference type="Proteomes" id="UP000600449"/>
    </source>
</evidence>
<dbReference type="SUPFAM" id="SSF53822">
    <property type="entry name" value="Periplasmic binding protein-like I"/>
    <property type="match status" value="1"/>
</dbReference>
<dbReference type="SMART" id="SM00354">
    <property type="entry name" value="HTH_LACI"/>
    <property type="match status" value="1"/>
</dbReference>
<dbReference type="PANTHER" id="PTHR30146:SF109">
    <property type="entry name" value="HTH-TYPE TRANSCRIPTIONAL REGULATOR GALS"/>
    <property type="match status" value="1"/>
</dbReference>
<dbReference type="GO" id="GO:0003700">
    <property type="term" value="F:DNA-binding transcription factor activity"/>
    <property type="evidence" value="ECO:0007669"/>
    <property type="project" value="TreeGrafter"/>
</dbReference>